<evidence type="ECO:0000313" key="2">
    <source>
        <dbReference type="Proteomes" id="UP000009286"/>
    </source>
</evidence>
<protein>
    <submittedName>
        <fullName evidence="1">Uncharacterized protein</fullName>
    </submittedName>
</protein>
<dbReference type="AlphaFoldDB" id="G2KSV7"/>
<keyword evidence="2" id="KW-1185">Reference proteome</keyword>
<proteinExistence type="predicted"/>
<dbReference type="KEGG" id="mai:MICA_1791"/>
<accession>G2KSV7</accession>
<reference evidence="1 2" key="1">
    <citation type="journal article" date="2011" name="BMC Genomics">
        <title>Genomic insights into an obligate epibiotic bacterial predator: Micavibrio aeruginosavorus ARL-13.</title>
        <authorList>
            <person name="Wang Z."/>
            <person name="Kadouri D."/>
            <person name="Wu M."/>
        </authorList>
    </citation>
    <scope>NUCLEOTIDE SEQUENCE [LARGE SCALE GENOMIC DNA]</scope>
    <source>
        <strain evidence="1 2">ARL-13</strain>
    </source>
</reference>
<sequence>MPWLARTFKETPTAFPHSGNANDFHLQDRARKCKQIK</sequence>
<evidence type="ECO:0000313" key="1">
    <source>
        <dbReference type="EMBL" id="AEP10102.1"/>
    </source>
</evidence>
<dbReference type="Proteomes" id="UP000009286">
    <property type="component" value="Chromosome"/>
</dbReference>
<dbReference type="EMBL" id="CP002382">
    <property type="protein sequence ID" value="AEP10102.1"/>
    <property type="molecule type" value="Genomic_DNA"/>
</dbReference>
<name>G2KSV7_MICAA</name>
<gene>
    <name evidence="1" type="ordered locus">MICA_1791</name>
</gene>
<organism evidence="1 2">
    <name type="scientific">Micavibrio aeruginosavorus (strain ARL-13)</name>
    <dbReference type="NCBI Taxonomy" id="856793"/>
    <lineage>
        <taxon>Bacteria</taxon>
        <taxon>Pseudomonadati</taxon>
        <taxon>Bdellovibrionota</taxon>
        <taxon>Bdellovibrionia</taxon>
        <taxon>Bdellovibrionales</taxon>
        <taxon>Pseudobdellovibrionaceae</taxon>
        <taxon>Micavibrio</taxon>
    </lineage>
</organism>
<dbReference type="HOGENOM" id="CLU_3345899_0_0_5"/>